<gene>
    <name evidence="2" type="ORF">ACFP1B_22025</name>
</gene>
<feature type="transmembrane region" description="Helical" evidence="1">
    <location>
        <begin position="198"/>
        <end position="217"/>
    </location>
</feature>
<protein>
    <submittedName>
        <fullName evidence="2">VC0807 family protein</fullName>
    </submittedName>
</protein>
<feature type="transmembrane region" description="Helical" evidence="1">
    <location>
        <begin position="44"/>
        <end position="69"/>
    </location>
</feature>
<evidence type="ECO:0000313" key="3">
    <source>
        <dbReference type="Proteomes" id="UP001596200"/>
    </source>
</evidence>
<sequence>MTSPAATVTAPVADVPAATAPFAPRKALLDSLMPLLVDVGVPLVSYYALKAAGLSTFAALAWSSVLPAVRTVWGVVRERQLNGLAALMVTVNAVSLVTSLVVGDPRLMLAKDSGVSSVIGLVVLVTALKGQPMMSAGVRPMLVKGDAAKDAAWQRLSAGSAAFRRAETRFSAVWGAALLGECVVRAVGAYTVPVETMVWLGTVIMVATLVLAFLVSGRVGAIPMERMIAEEVGAGKAGDEAGDTAR</sequence>
<keyword evidence="3" id="KW-1185">Reference proteome</keyword>
<keyword evidence="1" id="KW-1133">Transmembrane helix</keyword>
<feature type="transmembrane region" description="Helical" evidence="1">
    <location>
        <begin position="114"/>
        <end position="131"/>
    </location>
</feature>
<proteinExistence type="predicted"/>
<dbReference type="RefSeq" id="WP_344517559.1">
    <property type="nucleotide sequence ID" value="NZ_BAAATU010000072.1"/>
</dbReference>
<keyword evidence="1" id="KW-0472">Membrane</keyword>
<organism evidence="2 3">
    <name type="scientific">Streptomyces pulveraceus</name>
    <dbReference type="NCBI Taxonomy" id="68258"/>
    <lineage>
        <taxon>Bacteria</taxon>
        <taxon>Bacillati</taxon>
        <taxon>Actinomycetota</taxon>
        <taxon>Actinomycetes</taxon>
        <taxon>Kitasatosporales</taxon>
        <taxon>Streptomycetaceae</taxon>
        <taxon>Streptomyces</taxon>
    </lineage>
</organism>
<feature type="transmembrane region" description="Helical" evidence="1">
    <location>
        <begin position="81"/>
        <end position="102"/>
    </location>
</feature>
<evidence type="ECO:0000256" key="1">
    <source>
        <dbReference type="SAM" id="Phobius"/>
    </source>
</evidence>
<dbReference type="NCBIfam" id="NF041646">
    <property type="entry name" value="VC0807_fam"/>
    <property type="match status" value="1"/>
</dbReference>
<name>A0ABW1GQH8_9ACTN</name>
<evidence type="ECO:0000313" key="2">
    <source>
        <dbReference type="EMBL" id="MFC5916076.1"/>
    </source>
</evidence>
<reference evidence="3" key="1">
    <citation type="journal article" date="2019" name="Int. J. Syst. Evol. Microbiol.">
        <title>The Global Catalogue of Microorganisms (GCM) 10K type strain sequencing project: providing services to taxonomists for standard genome sequencing and annotation.</title>
        <authorList>
            <consortium name="The Broad Institute Genomics Platform"/>
            <consortium name="The Broad Institute Genome Sequencing Center for Infectious Disease"/>
            <person name="Wu L."/>
            <person name="Ma J."/>
        </authorList>
    </citation>
    <scope>NUCLEOTIDE SEQUENCE [LARGE SCALE GENOMIC DNA]</scope>
    <source>
        <strain evidence="3">JCM 4147</strain>
    </source>
</reference>
<dbReference type="Proteomes" id="UP001596200">
    <property type="component" value="Unassembled WGS sequence"/>
</dbReference>
<comment type="caution">
    <text evidence="2">The sequence shown here is derived from an EMBL/GenBank/DDBJ whole genome shotgun (WGS) entry which is preliminary data.</text>
</comment>
<dbReference type="EMBL" id="JBHSPU010000017">
    <property type="protein sequence ID" value="MFC5916076.1"/>
    <property type="molecule type" value="Genomic_DNA"/>
</dbReference>
<feature type="transmembrane region" description="Helical" evidence="1">
    <location>
        <begin position="172"/>
        <end position="192"/>
    </location>
</feature>
<accession>A0ABW1GQH8</accession>
<keyword evidence="1" id="KW-0812">Transmembrane</keyword>